<keyword evidence="3" id="KW-1185">Reference proteome</keyword>
<protein>
    <submittedName>
        <fullName evidence="2">Uncharacterized protein</fullName>
    </submittedName>
</protein>
<evidence type="ECO:0000256" key="1">
    <source>
        <dbReference type="SAM" id="MobiDB-lite"/>
    </source>
</evidence>
<evidence type="ECO:0000313" key="3">
    <source>
        <dbReference type="Proteomes" id="UP000799428"/>
    </source>
</evidence>
<feature type="region of interest" description="Disordered" evidence="1">
    <location>
        <begin position="255"/>
        <end position="293"/>
    </location>
</feature>
<organism evidence="2 3">
    <name type="scientific">Pleomassaria siparia CBS 279.74</name>
    <dbReference type="NCBI Taxonomy" id="1314801"/>
    <lineage>
        <taxon>Eukaryota</taxon>
        <taxon>Fungi</taxon>
        <taxon>Dikarya</taxon>
        <taxon>Ascomycota</taxon>
        <taxon>Pezizomycotina</taxon>
        <taxon>Dothideomycetes</taxon>
        <taxon>Pleosporomycetidae</taxon>
        <taxon>Pleosporales</taxon>
        <taxon>Pleomassariaceae</taxon>
        <taxon>Pleomassaria</taxon>
    </lineage>
</organism>
<evidence type="ECO:0000313" key="2">
    <source>
        <dbReference type="EMBL" id="KAF2705118.1"/>
    </source>
</evidence>
<accession>A0A6G1JX47</accession>
<dbReference type="AlphaFoldDB" id="A0A6G1JX47"/>
<feature type="region of interest" description="Disordered" evidence="1">
    <location>
        <begin position="161"/>
        <end position="186"/>
    </location>
</feature>
<reference evidence="2" key="1">
    <citation type="journal article" date="2020" name="Stud. Mycol.">
        <title>101 Dothideomycetes genomes: a test case for predicting lifestyles and emergence of pathogens.</title>
        <authorList>
            <person name="Haridas S."/>
            <person name="Albert R."/>
            <person name="Binder M."/>
            <person name="Bloem J."/>
            <person name="Labutti K."/>
            <person name="Salamov A."/>
            <person name="Andreopoulos B."/>
            <person name="Baker S."/>
            <person name="Barry K."/>
            <person name="Bills G."/>
            <person name="Bluhm B."/>
            <person name="Cannon C."/>
            <person name="Castanera R."/>
            <person name="Culley D."/>
            <person name="Daum C."/>
            <person name="Ezra D."/>
            <person name="Gonzalez J."/>
            <person name="Henrissat B."/>
            <person name="Kuo A."/>
            <person name="Liang C."/>
            <person name="Lipzen A."/>
            <person name="Lutzoni F."/>
            <person name="Magnuson J."/>
            <person name="Mondo S."/>
            <person name="Nolan M."/>
            <person name="Ohm R."/>
            <person name="Pangilinan J."/>
            <person name="Park H.-J."/>
            <person name="Ramirez L."/>
            <person name="Alfaro M."/>
            <person name="Sun H."/>
            <person name="Tritt A."/>
            <person name="Yoshinaga Y."/>
            <person name="Zwiers L.-H."/>
            <person name="Turgeon B."/>
            <person name="Goodwin S."/>
            <person name="Spatafora J."/>
            <person name="Crous P."/>
            <person name="Grigoriev I."/>
        </authorList>
    </citation>
    <scope>NUCLEOTIDE SEQUENCE</scope>
    <source>
        <strain evidence="2">CBS 279.74</strain>
    </source>
</reference>
<sequence>MLTLTFFRRAAATPGQTRDSRVAHYDYNHKLGAGCSQLKRTWLQWLAGLALVGAAGSAGSAGSGLTQWRGVLEDRRIADSGQQTADRRTGGQAVERSWREVRARIKVVVRREGRARLVPQRVEGSRKQSQRAPMRVHQQTWAVFARAVAVTVTGGQYQADTAAIRRQNQTENRPGGRPGGSRRSWGGAVEVEAEAEAEWAKWAKVGREEQLRASSDTGHGQRNGLVGGLDVCTTYESGWMDVEVRCTLDGHGMTRLDGADPQEQPIDTVTNKDEGTHVENGSIRAPWKISSAP</sequence>
<dbReference type="Proteomes" id="UP000799428">
    <property type="component" value="Unassembled WGS sequence"/>
</dbReference>
<name>A0A6G1JX47_9PLEO</name>
<gene>
    <name evidence="2" type="ORF">K504DRAFT_506587</name>
</gene>
<proteinExistence type="predicted"/>
<dbReference type="EMBL" id="MU005780">
    <property type="protein sequence ID" value="KAF2705118.1"/>
    <property type="molecule type" value="Genomic_DNA"/>
</dbReference>